<evidence type="ECO:0000256" key="5">
    <source>
        <dbReference type="ARBA" id="ARBA00023004"/>
    </source>
</evidence>
<evidence type="ECO:0000256" key="1">
    <source>
        <dbReference type="ARBA" id="ARBA00005337"/>
    </source>
</evidence>
<dbReference type="EMBL" id="FNQN01000003">
    <property type="protein sequence ID" value="SEA14874.1"/>
    <property type="molecule type" value="Genomic_DNA"/>
</dbReference>
<dbReference type="Gene3D" id="2.20.28.10">
    <property type="match status" value="1"/>
</dbReference>
<sequence>MRYICTCCGYIYDPEKGDEMNKIQPGVAFDDLPEGWVCPLCYAERDKFDPLD</sequence>
<dbReference type="InterPro" id="IPR050526">
    <property type="entry name" value="Rubredoxin_ET"/>
</dbReference>
<dbReference type="PANTHER" id="PTHR47627">
    <property type="entry name" value="RUBREDOXIN"/>
    <property type="match status" value="1"/>
</dbReference>
<name>A0A1H3YV12_9BACT</name>
<keyword evidence="10" id="KW-1185">Reference proteome</keyword>
<feature type="binding site" evidence="7">
    <location>
        <position position="41"/>
    </location>
    <ligand>
        <name>Fe cation</name>
        <dbReference type="ChEBI" id="CHEBI:24875"/>
    </ligand>
</feature>
<dbReference type="SUPFAM" id="SSF57802">
    <property type="entry name" value="Rubredoxin-like"/>
    <property type="match status" value="1"/>
</dbReference>
<feature type="binding site" evidence="7">
    <location>
        <position position="38"/>
    </location>
    <ligand>
        <name>Fe cation</name>
        <dbReference type="ChEBI" id="CHEBI:24875"/>
    </ligand>
</feature>
<dbReference type="PIRSF" id="PIRSF000071">
    <property type="entry name" value="Rubredoxin"/>
    <property type="match status" value="1"/>
</dbReference>
<keyword evidence="5 6" id="KW-0408">Iron</keyword>
<accession>A0A1H3YV12</accession>
<proteinExistence type="inferred from homology"/>
<evidence type="ECO:0000256" key="4">
    <source>
        <dbReference type="ARBA" id="ARBA00022982"/>
    </source>
</evidence>
<evidence type="ECO:0000259" key="8">
    <source>
        <dbReference type="PROSITE" id="PS50903"/>
    </source>
</evidence>
<dbReference type="PROSITE" id="PS50903">
    <property type="entry name" value="RUBREDOXIN_LIKE"/>
    <property type="match status" value="1"/>
</dbReference>
<evidence type="ECO:0000256" key="6">
    <source>
        <dbReference type="PIRNR" id="PIRNR000071"/>
    </source>
</evidence>
<dbReference type="InterPro" id="IPR024922">
    <property type="entry name" value="Rubredoxin"/>
</dbReference>
<comment type="similarity">
    <text evidence="1 6">Belongs to the rubredoxin family.</text>
</comment>
<keyword evidence="4 6" id="KW-0249">Electron transport</keyword>
<gene>
    <name evidence="9" type="ORF">SAMN05660420_01385</name>
</gene>
<dbReference type="OrthoDB" id="9802447at2"/>
<keyword evidence="2 6" id="KW-0813">Transport</keyword>
<dbReference type="Proteomes" id="UP000199409">
    <property type="component" value="Unassembled WGS sequence"/>
</dbReference>
<feature type="binding site" evidence="7">
    <location>
        <position position="8"/>
    </location>
    <ligand>
        <name>Fe cation</name>
        <dbReference type="ChEBI" id="CHEBI:24875"/>
    </ligand>
</feature>
<dbReference type="GO" id="GO:0043448">
    <property type="term" value="P:alkane catabolic process"/>
    <property type="evidence" value="ECO:0007669"/>
    <property type="project" value="TreeGrafter"/>
</dbReference>
<dbReference type="GO" id="GO:0009055">
    <property type="term" value="F:electron transfer activity"/>
    <property type="evidence" value="ECO:0007669"/>
    <property type="project" value="InterPro"/>
</dbReference>
<evidence type="ECO:0000256" key="2">
    <source>
        <dbReference type="ARBA" id="ARBA00022448"/>
    </source>
</evidence>
<dbReference type="AlphaFoldDB" id="A0A1H3YV12"/>
<comment type="cofactor">
    <cofactor evidence="6 7">
        <name>Fe(3+)</name>
        <dbReference type="ChEBI" id="CHEBI:29034"/>
    </cofactor>
    <text evidence="6 7">Binds 1 Fe(3+) ion per subunit.</text>
</comment>
<dbReference type="InterPro" id="IPR024934">
    <property type="entry name" value="Rubredoxin-like_dom"/>
</dbReference>
<dbReference type="GO" id="GO:0005506">
    <property type="term" value="F:iron ion binding"/>
    <property type="evidence" value="ECO:0007669"/>
    <property type="project" value="InterPro"/>
</dbReference>
<feature type="domain" description="Rubredoxin-like" evidence="8">
    <location>
        <begin position="2"/>
        <end position="51"/>
    </location>
</feature>
<evidence type="ECO:0000313" key="10">
    <source>
        <dbReference type="Proteomes" id="UP000199409"/>
    </source>
</evidence>
<dbReference type="STRING" id="37625.SAMN05660420_01385"/>
<keyword evidence="3 6" id="KW-0479">Metal-binding</keyword>
<dbReference type="Pfam" id="PF00301">
    <property type="entry name" value="Rubredoxin"/>
    <property type="match status" value="1"/>
</dbReference>
<evidence type="ECO:0000256" key="7">
    <source>
        <dbReference type="PIRSR" id="PIRSR000071-1"/>
    </source>
</evidence>
<dbReference type="RefSeq" id="WP_092346075.1">
    <property type="nucleotide sequence ID" value="NZ_FNQN01000003.1"/>
</dbReference>
<reference evidence="9 10" key="1">
    <citation type="submission" date="2016-10" db="EMBL/GenBank/DDBJ databases">
        <authorList>
            <person name="de Groot N.N."/>
        </authorList>
    </citation>
    <scope>NUCLEOTIDE SEQUENCE [LARGE SCALE GENOMIC DNA]</scope>
    <source>
        <strain evidence="9 10">DSM 7343</strain>
    </source>
</reference>
<dbReference type="CDD" id="cd00730">
    <property type="entry name" value="rubredoxin"/>
    <property type="match status" value="1"/>
</dbReference>
<feature type="binding site" evidence="7">
    <location>
        <position position="5"/>
    </location>
    <ligand>
        <name>Fe cation</name>
        <dbReference type="ChEBI" id="CHEBI:24875"/>
    </ligand>
</feature>
<organism evidence="9 10">
    <name type="scientific">Desulfuromusa kysingii</name>
    <dbReference type="NCBI Taxonomy" id="37625"/>
    <lineage>
        <taxon>Bacteria</taxon>
        <taxon>Pseudomonadati</taxon>
        <taxon>Thermodesulfobacteriota</taxon>
        <taxon>Desulfuromonadia</taxon>
        <taxon>Desulfuromonadales</taxon>
        <taxon>Geopsychrobacteraceae</taxon>
        <taxon>Desulfuromusa</taxon>
    </lineage>
</organism>
<dbReference type="PANTHER" id="PTHR47627:SF1">
    <property type="entry name" value="RUBREDOXIN-1-RELATED"/>
    <property type="match status" value="1"/>
</dbReference>
<protein>
    <recommendedName>
        <fullName evidence="6">Rubredoxin</fullName>
    </recommendedName>
</protein>
<dbReference type="InterPro" id="IPR024935">
    <property type="entry name" value="Rubredoxin_dom"/>
</dbReference>
<evidence type="ECO:0000313" key="9">
    <source>
        <dbReference type="EMBL" id="SEA14874.1"/>
    </source>
</evidence>
<evidence type="ECO:0000256" key="3">
    <source>
        <dbReference type="ARBA" id="ARBA00022723"/>
    </source>
</evidence>
<dbReference type="PRINTS" id="PR00163">
    <property type="entry name" value="RUBREDOXIN"/>
</dbReference>